<sequence length="982" mass="98213">MVGQEHVTQPLGVALAAGRINHAYLFSGPRGCGKTSSARILARSLNCVDGPTPDPCGVCNSCIALAPEGPGNIDVVELDAASHGGVDDARELRDRAFYAPAESRYRVFIVDEAHMVTTQGFNALLKIVEEPPEHLVFVFATTEPDKVLPTIRSRTHHYPFRLIPPGTLRSLLERICGEESVQVQPAVYPLVIRAGGGSARDTLSVMDQLLAGAGPEGVTYERAMALLGVTDVALIDDVVDALAAGDGGAVYQAVDRLVEAGHDPRRFAADLLQRLRDLMLVQAVPEAASQGLVEAASDEMDRMLDQAARLGPATLARYGEIVHAGLTEMRGATAPRLLLELLCARMLLPAATTTDAGLLERLERVERRHAIAPGPAGSGTSGGGAPAEEPTPQFVRPSRRREAGETESGPAARPAAPGSPAAADGPAQVGGPGSAAGERAPAGHAPASAPASGSAAASPVEQPAPGTPAAAAPVAASEPVAGTPVGSAPTSAPAAEPPTPPDAVPPAAAGVAVAGVASVGAGAAGAESPDAGAGSSAADAGAGSSGTVTTGADSSAAASVGTSVGTMSSAVGPAEQAGGPLGGASEGPAGASVGEGGPGPGPGAAGDGAACGAAAEGPRGDAEPGRGAAAVVDPVGAPHSVAAQQDVVPTSGPQAAAARTDRPDAVPSGSAGAGGEPERAFAEPTGPTEPPGPTEPEADRSTPVVSGLDAGAVRRVWSEILGAARQRSRSTEALMVNATVRAVEGETLVLSIGSPPLARRLAETRNTDVISAALHTVLGVQWGIRVETGGGAAPPQPAARQSAPRSVPQRPSRQETAAADRAEPPRAQARQSESPRPEFQRPAQRPGAPQSGAPQSGAPQSGAPQSGAVESGDHSSAAGSGAEAGRDRSGGQGAASRPETPQAEARRPAARAGYQRPSSPRNDDGPPLPPEPPDEEPPPDDEEAMIAEADASRAERSVRRDPEEVAIELLSSQLGAKAFDQR</sequence>
<feature type="compositionally biased region" description="Gly residues" evidence="12">
    <location>
        <begin position="593"/>
        <end position="606"/>
    </location>
</feature>
<comment type="caution">
    <text evidence="14">The sequence shown here is derived from an EMBL/GenBank/DDBJ whole genome shotgun (WGS) entry which is preliminary data.</text>
</comment>
<dbReference type="NCBIfam" id="TIGR02397">
    <property type="entry name" value="dnaX_nterm"/>
    <property type="match status" value="1"/>
</dbReference>
<dbReference type="PANTHER" id="PTHR11669:SF0">
    <property type="entry name" value="PROTEIN STICHEL-LIKE 2"/>
    <property type="match status" value="1"/>
</dbReference>
<dbReference type="Proteomes" id="UP001501598">
    <property type="component" value="Unassembled WGS sequence"/>
</dbReference>
<feature type="compositionally biased region" description="Polar residues" evidence="12">
    <location>
        <begin position="852"/>
        <end position="864"/>
    </location>
</feature>
<dbReference type="InterPro" id="IPR003593">
    <property type="entry name" value="AAA+_ATPase"/>
</dbReference>
<dbReference type="EMBL" id="BAABGT010000027">
    <property type="protein sequence ID" value="GAA4543575.1"/>
    <property type="molecule type" value="Genomic_DNA"/>
</dbReference>
<feature type="compositionally biased region" description="Gly residues" evidence="12">
    <location>
        <begin position="376"/>
        <end position="385"/>
    </location>
</feature>
<dbReference type="CDD" id="cd18137">
    <property type="entry name" value="HLD_clamp_pol_III_gamma_tau"/>
    <property type="match status" value="1"/>
</dbReference>
<feature type="compositionally biased region" description="Low complexity" evidence="12">
    <location>
        <begin position="874"/>
        <end position="883"/>
    </location>
</feature>
<feature type="compositionally biased region" description="Low complexity" evidence="12">
    <location>
        <begin position="409"/>
        <end position="427"/>
    </location>
</feature>
<dbReference type="Gene3D" id="1.20.272.10">
    <property type="match status" value="1"/>
</dbReference>
<keyword evidence="10" id="KW-0239">DNA-directed DNA polymerase</keyword>
<feature type="region of interest" description="Disordered" evidence="12">
    <location>
        <begin position="522"/>
        <end position="705"/>
    </location>
</feature>
<keyword evidence="6" id="KW-0479">Metal-binding</keyword>
<feature type="region of interest" description="Disordered" evidence="12">
    <location>
        <begin position="788"/>
        <end position="961"/>
    </location>
</feature>
<dbReference type="EC" id="2.7.7.7" evidence="2"/>
<evidence type="ECO:0000256" key="11">
    <source>
        <dbReference type="ARBA" id="ARBA00049244"/>
    </source>
</evidence>
<dbReference type="NCBIfam" id="NF005846">
    <property type="entry name" value="PRK07764.1-6"/>
    <property type="match status" value="1"/>
</dbReference>
<keyword evidence="3" id="KW-0808">Transferase</keyword>
<dbReference type="PANTHER" id="PTHR11669">
    <property type="entry name" value="REPLICATION FACTOR C / DNA POLYMERASE III GAMMA-TAU SUBUNIT"/>
    <property type="match status" value="1"/>
</dbReference>
<evidence type="ECO:0000256" key="1">
    <source>
        <dbReference type="ARBA" id="ARBA00006360"/>
    </source>
</evidence>
<feature type="compositionally biased region" description="Low complexity" evidence="12">
    <location>
        <begin position="522"/>
        <end position="566"/>
    </location>
</feature>
<dbReference type="SUPFAM" id="SSF52540">
    <property type="entry name" value="P-loop containing nucleoside triphosphate hydrolases"/>
    <property type="match status" value="1"/>
</dbReference>
<dbReference type="SUPFAM" id="SSF48019">
    <property type="entry name" value="post-AAA+ oligomerization domain-like"/>
    <property type="match status" value="1"/>
</dbReference>
<evidence type="ECO:0000313" key="14">
    <source>
        <dbReference type="EMBL" id="GAA4543575.1"/>
    </source>
</evidence>
<dbReference type="Gene3D" id="3.40.50.300">
    <property type="entry name" value="P-loop containing nucleotide triphosphate hydrolases"/>
    <property type="match status" value="1"/>
</dbReference>
<comment type="catalytic activity">
    <reaction evidence="11">
        <text>DNA(n) + a 2'-deoxyribonucleoside 5'-triphosphate = DNA(n+1) + diphosphate</text>
        <dbReference type="Rhea" id="RHEA:22508"/>
        <dbReference type="Rhea" id="RHEA-COMP:17339"/>
        <dbReference type="Rhea" id="RHEA-COMP:17340"/>
        <dbReference type="ChEBI" id="CHEBI:33019"/>
        <dbReference type="ChEBI" id="CHEBI:61560"/>
        <dbReference type="ChEBI" id="CHEBI:173112"/>
        <dbReference type="EC" id="2.7.7.7"/>
    </reaction>
</comment>
<dbReference type="Pfam" id="PF12169">
    <property type="entry name" value="DNA_pol3_gamma3"/>
    <property type="match status" value="1"/>
</dbReference>
<dbReference type="Gene3D" id="1.10.8.60">
    <property type="match status" value="1"/>
</dbReference>
<comment type="similarity">
    <text evidence="1">Belongs to the DnaX/STICHEL family.</text>
</comment>
<dbReference type="InterPro" id="IPR045085">
    <property type="entry name" value="HLD_clamp_pol_III_gamma_tau"/>
</dbReference>
<evidence type="ECO:0000256" key="10">
    <source>
        <dbReference type="ARBA" id="ARBA00022932"/>
    </source>
</evidence>
<feature type="compositionally biased region" description="Acidic residues" evidence="12">
    <location>
        <begin position="932"/>
        <end position="945"/>
    </location>
</feature>
<accession>A0ABP8RQ49</accession>
<feature type="compositionally biased region" description="Low complexity" evidence="12">
    <location>
        <begin position="625"/>
        <end position="638"/>
    </location>
</feature>
<keyword evidence="4" id="KW-0548">Nucleotidyltransferase</keyword>
<organism evidence="14 15">
    <name type="scientific">Pseudonocardia xishanensis</name>
    <dbReference type="NCBI Taxonomy" id="630995"/>
    <lineage>
        <taxon>Bacteria</taxon>
        <taxon>Bacillati</taxon>
        <taxon>Actinomycetota</taxon>
        <taxon>Actinomycetes</taxon>
        <taxon>Pseudonocardiales</taxon>
        <taxon>Pseudonocardiaceae</taxon>
        <taxon>Pseudonocardia</taxon>
    </lineage>
</organism>
<evidence type="ECO:0000256" key="5">
    <source>
        <dbReference type="ARBA" id="ARBA00022705"/>
    </source>
</evidence>
<keyword evidence="15" id="KW-1185">Reference proteome</keyword>
<evidence type="ECO:0000256" key="2">
    <source>
        <dbReference type="ARBA" id="ARBA00012417"/>
    </source>
</evidence>
<proteinExistence type="inferred from homology"/>
<keyword evidence="8" id="KW-0862">Zinc</keyword>
<evidence type="ECO:0000313" key="15">
    <source>
        <dbReference type="Proteomes" id="UP001501598"/>
    </source>
</evidence>
<keyword evidence="7" id="KW-0547">Nucleotide-binding</keyword>
<dbReference type="Pfam" id="PF13177">
    <property type="entry name" value="DNA_pol3_delta2"/>
    <property type="match status" value="1"/>
</dbReference>
<dbReference type="InterPro" id="IPR022754">
    <property type="entry name" value="DNA_pol_III_gamma-3"/>
</dbReference>
<evidence type="ECO:0000256" key="3">
    <source>
        <dbReference type="ARBA" id="ARBA00022679"/>
    </source>
</evidence>
<feature type="compositionally biased region" description="Low complexity" evidence="12">
    <location>
        <begin position="440"/>
        <end position="494"/>
    </location>
</feature>
<evidence type="ECO:0000259" key="13">
    <source>
        <dbReference type="SMART" id="SM00382"/>
    </source>
</evidence>
<evidence type="ECO:0000256" key="12">
    <source>
        <dbReference type="SAM" id="MobiDB-lite"/>
    </source>
</evidence>
<evidence type="ECO:0000256" key="7">
    <source>
        <dbReference type="ARBA" id="ARBA00022741"/>
    </source>
</evidence>
<feature type="compositionally biased region" description="Basic and acidic residues" evidence="12">
    <location>
        <begin position="950"/>
        <end position="961"/>
    </location>
</feature>
<dbReference type="InterPro" id="IPR027417">
    <property type="entry name" value="P-loop_NTPase"/>
</dbReference>
<evidence type="ECO:0000256" key="8">
    <source>
        <dbReference type="ARBA" id="ARBA00022833"/>
    </source>
</evidence>
<reference evidence="15" key="1">
    <citation type="journal article" date="2019" name="Int. J. Syst. Evol. Microbiol.">
        <title>The Global Catalogue of Microorganisms (GCM) 10K type strain sequencing project: providing services to taxonomists for standard genome sequencing and annotation.</title>
        <authorList>
            <consortium name="The Broad Institute Genomics Platform"/>
            <consortium name="The Broad Institute Genome Sequencing Center for Infectious Disease"/>
            <person name="Wu L."/>
            <person name="Ma J."/>
        </authorList>
    </citation>
    <scope>NUCLEOTIDE SEQUENCE [LARGE SCALE GENOMIC DNA]</scope>
    <source>
        <strain evidence="15">JCM 17906</strain>
    </source>
</reference>
<name>A0ABP8RQ49_9PSEU</name>
<feature type="domain" description="AAA+ ATPase" evidence="13">
    <location>
        <begin position="20"/>
        <end position="164"/>
    </location>
</feature>
<dbReference type="SMART" id="SM00382">
    <property type="entry name" value="AAA"/>
    <property type="match status" value="1"/>
</dbReference>
<dbReference type="InterPro" id="IPR012763">
    <property type="entry name" value="DNA_pol_III_sug/sutau_N"/>
</dbReference>
<evidence type="ECO:0000256" key="9">
    <source>
        <dbReference type="ARBA" id="ARBA00022840"/>
    </source>
</evidence>
<gene>
    <name evidence="14" type="ORF">GCM10023175_20530</name>
</gene>
<evidence type="ECO:0000256" key="6">
    <source>
        <dbReference type="ARBA" id="ARBA00022723"/>
    </source>
</evidence>
<feature type="region of interest" description="Disordered" evidence="12">
    <location>
        <begin position="371"/>
        <end position="506"/>
    </location>
</feature>
<protein>
    <recommendedName>
        <fullName evidence="2">DNA-directed DNA polymerase</fullName>
        <ecNumber evidence="2">2.7.7.7</ecNumber>
    </recommendedName>
</protein>
<dbReference type="CDD" id="cd00009">
    <property type="entry name" value="AAA"/>
    <property type="match status" value="1"/>
</dbReference>
<keyword evidence="5" id="KW-0235">DNA replication</keyword>
<feature type="compositionally biased region" description="Low complexity" evidence="12">
    <location>
        <begin position="607"/>
        <end position="617"/>
    </location>
</feature>
<keyword evidence="9" id="KW-0067">ATP-binding</keyword>
<dbReference type="InterPro" id="IPR008921">
    <property type="entry name" value="DNA_pol3_clamp-load_cplx_C"/>
</dbReference>
<dbReference type="InterPro" id="IPR050238">
    <property type="entry name" value="DNA_Rep/Repair_Clamp_Loader"/>
</dbReference>
<feature type="compositionally biased region" description="Pro residues" evidence="12">
    <location>
        <begin position="495"/>
        <end position="504"/>
    </location>
</feature>
<evidence type="ECO:0000256" key="4">
    <source>
        <dbReference type="ARBA" id="ARBA00022695"/>
    </source>
</evidence>